<dbReference type="Proteomes" id="UP000306229">
    <property type="component" value="Chromosome"/>
</dbReference>
<dbReference type="Gene3D" id="3.40.1780.10">
    <property type="entry name" value="QueA-like"/>
    <property type="match status" value="1"/>
</dbReference>
<keyword evidence="6 13" id="KW-0949">S-adenosyl-L-methionine</keyword>
<dbReference type="InterPro" id="IPR036100">
    <property type="entry name" value="QueA_sf"/>
</dbReference>
<reference evidence="14 15" key="1">
    <citation type="submission" date="2019-05" db="EMBL/GenBank/DDBJ databases">
        <title>Algicella ahnfeltiae gen. nov., sp. nov., a novel marine bacterium of the family Flavobacteriaceae isolated from a red alga.</title>
        <authorList>
            <person name="Nedashkovskaya O.I."/>
            <person name="Kukhlevskiy A.D."/>
            <person name="Kim S.-G."/>
            <person name="Zhukova N.V."/>
            <person name="Mikhailov V.V."/>
        </authorList>
    </citation>
    <scope>NUCLEOTIDE SEQUENCE [LARGE SCALE GENOMIC DNA]</scope>
    <source>
        <strain evidence="14 15">10Alg115</strain>
    </source>
</reference>
<evidence type="ECO:0000256" key="3">
    <source>
        <dbReference type="ARBA" id="ARBA00011245"/>
    </source>
</evidence>
<dbReference type="FunFam" id="3.40.1780.10:FF:000001">
    <property type="entry name" value="S-adenosylmethionine:tRNA ribosyltransferase-isomerase"/>
    <property type="match status" value="1"/>
</dbReference>
<keyword evidence="14" id="KW-0328">Glycosyltransferase</keyword>
<sequence>MKLSHFKFELPEELLASYPAEQRDEARLMVLDRKTQTIEHKLFKDLVNYFDEGDVMVFNNTKVFPARLYGNKEKTGARIEVFLLRELNAESRLWDVLVDPARKIRIGNKLFFGDNDDLVAEVIDNTTSRGRTLRFLFDGSYEAFRKKLQELGETPLPKYIERDVEPLDDERYQTIYAKHEGAVAAPTAGLHFSRHLLKRLEIKGIDLAEVTLHVGLGTFNPVEVEDLSKHKMDSEEIDIPENAAKVINNAIDTKKRVVAIGTTVMRTLESSVSADHHLKPYNGWTNKFIFPPYEFSIADAMVTNFHTPKSTLMMMAAAFAGHDFLKEAYALAIKEKYNFYSYGDAMLII</sequence>
<organism evidence="14 15">
    <name type="scientific">Aureibaculum algae</name>
    <dbReference type="NCBI Taxonomy" id="2584122"/>
    <lineage>
        <taxon>Bacteria</taxon>
        <taxon>Pseudomonadati</taxon>
        <taxon>Bacteroidota</taxon>
        <taxon>Flavobacteriia</taxon>
        <taxon>Flavobacteriales</taxon>
        <taxon>Flavobacteriaceae</taxon>
        <taxon>Aureibaculum</taxon>
    </lineage>
</organism>
<evidence type="ECO:0000256" key="1">
    <source>
        <dbReference type="ARBA" id="ARBA00004496"/>
    </source>
</evidence>
<gene>
    <name evidence="13 14" type="primary">queA</name>
    <name evidence="14" type="ORF">FF125_20470</name>
</gene>
<dbReference type="Pfam" id="PF02547">
    <property type="entry name" value="Queuosine_synth"/>
    <property type="match status" value="1"/>
</dbReference>
<dbReference type="InterPro" id="IPR042118">
    <property type="entry name" value="QueA_dom1"/>
</dbReference>
<evidence type="ECO:0000256" key="9">
    <source>
        <dbReference type="ARBA" id="ARBA00061210"/>
    </source>
</evidence>
<dbReference type="NCBIfam" id="TIGR00113">
    <property type="entry name" value="queA"/>
    <property type="match status" value="1"/>
</dbReference>
<evidence type="ECO:0000256" key="13">
    <source>
        <dbReference type="HAMAP-Rule" id="MF_00113"/>
    </source>
</evidence>
<dbReference type="GO" id="GO:0008616">
    <property type="term" value="P:tRNA queuosine(34) biosynthetic process"/>
    <property type="evidence" value="ECO:0007669"/>
    <property type="project" value="UniProtKB-UniRule"/>
</dbReference>
<dbReference type="EMBL" id="CP040749">
    <property type="protein sequence ID" value="QCX40701.1"/>
    <property type="molecule type" value="Genomic_DNA"/>
</dbReference>
<dbReference type="InterPro" id="IPR042119">
    <property type="entry name" value="QueA_dom2"/>
</dbReference>
<dbReference type="GO" id="GO:0005737">
    <property type="term" value="C:cytoplasm"/>
    <property type="evidence" value="ECO:0007669"/>
    <property type="project" value="UniProtKB-SubCell"/>
</dbReference>
<name>A0A5B7TZF2_9FLAO</name>
<protein>
    <recommendedName>
        <fullName evidence="11 13">S-adenosylmethionine:tRNA ribosyltransferase-isomerase</fullName>
        <ecNumber evidence="10 13">2.4.99.17</ecNumber>
    </recommendedName>
    <alternativeName>
        <fullName evidence="12 13">Queuosine biosynthesis protein QueA</fullName>
    </alternativeName>
</protein>
<keyword evidence="4 13" id="KW-0963">Cytoplasm</keyword>
<evidence type="ECO:0000256" key="4">
    <source>
        <dbReference type="ARBA" id="ARBA00022490"/>
    </source>
</evidence>
<evidence type="ECO:0000256" key="8">
    <source>
        <dbReference type="ARBA" id="ARBA00052751"/>
    </source>
</evidence>
<dbReference type="PANTHER" id="PTHR30307">
    <property type="entry name" value="S-ADENOSYLMETHIONINE:TRNA RIBOSYLTRANSFERASE-ISOMERASE"/>
    <property type="match status" value="1"/>
</dbReference>
<dbReference type="NCBIfam" id="NF001140">
    <property type="entry name" value="PRK00147.1"/>
    <property type="match status" value="1"/>
</dbReference>
<dbReference type="HAMAP" id="MF_00113">
    <property type="entry name" value="QueA"/>
    <property type="match status" value="1"/>
</dbReference>
<evidence type="ECO:0000256" key="5">
    <source>
        <dbReference type="ARBA" id="ARBA00022679"/>
    </source>
</evidence>
<proteinExistence type="inferred from homology"/>
<evidence type="ECO:0000256" key="10">
    <source>
        <dbReference type="ARBA" id="ARBA00066503"/>
    </source>
</evidence>
<accession>A0A5B7TZF2</accession>
<dbReference type="PANTHER" id="PTHR30307:SF0">
    <property type="entry name" value="S-ADENOSYLMETHIONINE:TRNA RIBOSYLTRANSFERASE-ISOMERASE"/>
    <property type="match status" value="1"/>
</dbReference>
<comment type="pathway">
    <text evidence="2 13">tRNA modification; tRNA-queuosine biosynthesis.</text>
</comment>
<evidence type="ECO:0000256" key="2">
    <source>
        <dbReference type="ARBA" id="ARBA00004691"/>
    </source>
</evidence>
<dbReference type="SUPFAM" id="SSF111337">
    <property type="entry name" value="QueA-like"/>
    <property type="match status" value="1"/>
</dbReference>
<dbReference type="UniPathway" id="UPA00392"/>
<comment type="subcellular location">
    <subcellularLocation>
        <location evidence="1 13">Cytoplasm</location>
    </subcellularLocation>
</comment>
<dbReference type="InterPro" id="IPR003699">
    <property type="entry name" value="QueA"/>
</dbReference>
<dbReference type="FunFam" id="2.40.10.240:FF:000002">
    <property type="entry name" value="S-adenosylmethionine:tRNA ribosyltransferase-isomerase"/>
    <property type="match status" value="1"/>
</dbReference>
<dbReference type="AlphaFoldDB" id="A0A5B7TZF2"/>
<keyword evidence="5 13" id="KW-0808">Transferase</keyword>
<keyword evidence="7 13" id="KW-0671">Queuosine biosynthesis</keyword>
<evidence type="ECO:0000256" key="11">
    <source>
        <dbReference type="ARBA" id="ARBA00069325"/>
    </source>
</evidence>
<evidence type="ECO:0000313" key="14">
    <source>
        <dbReference type="EMBL" id="QCX40701.1"/>
    </source>
</evidence>
<dbReference type="RefSeq" id="WP_138951919.1">
    <property type="nucleotide sequence ID" value="NZ_CP040749.1"/>
</dbReference>
<evidence type="ECO:0000256" key="7">
    <source>
        <dbReference type="ARBA" id="ARBA00022785"/>
    </source>
</evidence>
<keyword evidence="14" id="KW-0413">Isomerase</keyword>
<comment type="similarity">
    <text evidence="9 13">Belongs to the QueA family.</text>
</comment>
<dbReference type="GO" id="GO:0051075">
    <property type="term" value="F:S-adenosylmethionine:tRNA ribosyltransferase-isomerase activity"/>
    <property type="evidence" value="ECO:0007669"/>
    <property type="project" value="UniProtKB-EC"/>
</dbReference>
<evidence type="ECO:0000256" key="6">
    <source>
        <dbReference type="ARBA" id="ARBA00022691"/>
    </source>
</evidence>
<comment type="catalytic activity">
    <reaction evidence="8 13">
        <text>7-aminomethyl-7-carbaguanosine(34) in tRNA + S-adenosyl-L-methionine = epoxyqueuosine(34) in tRNA + adenine + L-methionine + 2 H(+)</text>
        <dbReference type="Rhea" id="RHEA:32155"/>
        <dbReference type="Rhea" id="RHEA-COMP:10342"/>
        <dbReference type="Rhea" id="RHEA-COMP:18582"/>
        <dbReference type="ChEBI" id="CHEBI:15378"/>
        <dbReference type="ChEBI" id="CHEBI:16708"/>
        <dbReference type="ChEBI" id="CHEBI:57844"/>
        <dbReference type="ChEBI" id="CHEBI:59789"/>
        <dbReference type="ChEBI" id="CHEBI:82833"/>
        <dbReference type="ChEBI" id="CHEBI:194443"/>
        <dbReference type="EC" id="2.4.99.17"/>
    </reaction>
</comment>
<comment type="function">
    <text evidence="13">Transfers and isomerizes the ribose moiety from AdoMet to the 7-aminomethyl group of 7-deazaguanine (preQ1-tRNA) to give epoxyqueuosine (oQ-tRNA).</text>
</comment>
<evidence type="ECO:0000256" key="12">
    <source>
        <dbReference type="ARBA" id="ARBA00076160"/>
    </source>
</evidence>
<comment type="subunit">
    <text evidence="3 13">Monomer.</text>
</comment>
<dbReference type="Gene3D" id="2.40.10.240">
    <property type="entry name" value="QueA-like"/>
    <property type="match status" value="1"/>
</dbReference>
<keyword evidence="15" id="KW-1185">Reference proteome</keyword>
<dbReference type="OrthoDB" id="9805933at2"/>
<dbReference type="EC" id="2.4.99.17" evidence="10 13"/>
<evidence type="ECO:0000313" key="15">
    <source>
        <dbReference type="Proteomes" id="UP000306229"/>
    </source>
</evidence>
<dbReference type="KEGG" id="fbe:FF125_20470"/>